<dbReference type="EC" id="3.6.1.42" evidence="5"/>
<evidence type="ECO:0000313" key="10">
    <source>
        <dbReference type="EMBL" id="EGG13113.1"/>
    </source>
</evidence>
<dbReference type="PANTHER" id="PTHR11782:SF83">
    <property type="entry name" value="GUANOSINE-DIPHOSPHATASE"/>
    <property type="match status" value="1"/>
</dbReference>
<dbReference type="GO" id="GO:0000139">
    <property type="term" value="C:Golgi membrane"/>
    <property type="evidence" value="ECO:0007669"/>
    <property type="project" value="UniProtKB-SubCell"/>
</dbReference>
<dbReference type="FunCoup" id="F4R3T3">
    <property type="interactions" value="189"/>
</dbReference>
<comment type="subcellular location">
    <subcellularLocation>
        <location evidence="1">Golgi apparatus membrane</location>
        <topology evidence="1">Single-pass type II membrane protein</topology>
    </subcellularLocation>
</comment>
<evidence type="ECO:0000256" key="5">
    <source>
        <dbReference type="ARBA" id="ARBA00038903"/>
    </source>
</evidence>
<keyword evidence="9" id="KW-1133">Transmembrane helix</keyword>
<comment type="similarity">
    <text evidence="2 8">Belongs to the GDA1/CD39 NTPase family.</text>
</comment>
<dbReference type="EMBL" id="GL883090">
    <property type="protein sequence ID" value="EGG13113.1"/>
    <property type="molecule type" value="Genomic_DNA"/>
</dbReference>
<dbReference type="GO" id="GO:0006487">
    <property type="term" value="P:protein N-linked glycosylation"/>
    <property type="evidence" value="ECO:0007669"/>
    <property type="project" value="TreeGrafter"/>
</dbReference>
<dbReference type="PROSITE" id="PS01238">
    <property type="entry name" value="GDA1_CD39_NTPASE"/>
    <property type="match status" value="1"/>
</dbReference>
<dbReference type="GO" id="GO:0045134">
    <property type="term" value="F:UDP phosphatase activity"/>
    <property type="evidence" value="ECO:0007669"/>
    <property type="project" value="TreeGrafter"/>
</dbReference>
<dbReference type="OrthoDB" id="6372431at2759"/>
<feature type="transmembrane region" description="Helical" evidence="9">
    <location>
        <begin position="12"/>
        <end position="32"/>
    </location>
</feature>
<name>F4R3T3_MELLP</name>
<feature type="binding site" evidence="7">
    <location>
        <begin position="237"/>
        <end position="241"/>
    </location>
    <ligand>
        <name>ATP</name>
        <dbReference type="ChEBI" id="CHEBI:30616"/>
    </ligand>
</feature>
<dbReference type="GO" id="GO:0004382">
    <property type="term" value="F:GDP phosphatase activity"/>
    <property type="evidence" value="ECO:0007669"/>
    <property type="project" value="UniProtKB-EC"/>
</dbReference>
<evidence type="ECO:0000313" key="11">
    <source>
        <dbReference type="Proteomes" id="UP000001072"/>
    </source>
</evidence>
<accession>F4R3T3</accession>
<dbReference type="GO" id="GO:0009134">
    <property type="term" value="P:nucleoside diphosphate catabolic process"/>
    <property type="evidence" value="ECO:0007669"/>
    <property type="project" value="TreeGrafter"/>
</dbReference>
<dbReference type="GO" id="GO:0017111">
    <property type="term" value="F:ribonucleoside triphosphate phosphatase activity"/>
    <property type="evidence" value="ECO:0007669"/>
    <property type="project" value="TreeGrafter"/>
</dbReference>
<evidence type="ECO:0000256" key="4">
    <source>
        <dbReference type="ARBA" id="ARBA00037742"/>
    </source>
</evidence>
<evidence type="ECO:0000256" key="2">
    <source>
        <dbReference type="ARBA" id="ARBA00009283"/>
    </source>
</evidence>
<evidence type="ECO:0000256" key="3">
    <source>
        <dbReference type="ARBA" id="ARBA00022801"/>
    </source>
</evidence>
<evidence type="ECO:0000256" key="1">
    <source>
        <dbReference type="ARBA" id="ARBA00004323"/>
    </source>
</evidence>
<dbReference type="RefSeq" id="XP_007404051.1">
    <property type="nucleotide sequence ID" value="XM_007403989.1"/>
</dbReference>
<protein>
    <recommendedName>
        <fullName evidence="5">guanosine-diphosphatase</fullName>
        <ecNumber evidence="5">3.6.1.42</ecNumber>
    </recommendedName>
</protein>
<comment type="function">
    <text evidence="4">After transfer of sugars to endogenous macromolecular acceptors, the enzyme converts nucleoside diphosphates to nucleoside monophosphates which in turn exit the Golgi lumen in a coupled antiporter reaction, allowing entry of additional nucleotide sugar from the cytosol.</text>
</comment>
<dbReference type="eggNOG" id="KOG1385">
    <property type="taxonomic scope" value="Eukaryota"/>
</dbReference>
<dbReference type="KEGG" id="mlr:MELLADRAFT_41476"/>
<dbReference type="InParanoid" id="F4R3T3"/>
<dbReference type="GO" id="GO:0005524">
    <property type="term" value="F:ATP binding"/>
    <property type="evidence" value="ECO:0007669"/>
    <property type="project" value="UniProtKB-KW"/>
</dbReference>
<dbReference type="GeneID" id="18927988"/>
<feature type="active site" description="Proton acceptor" evidence="6">
    <location>
        <position position="200"/>
    </location>
</feature>
<keyword evidence="11" id="KW-1185">Reference proteome</keyword>
<dbReference type="VEuPathDB" id="FungiDB:MELLADRAFT_41476"/>
<dbReference type="Pfam" id="PF01150">
    <property type="entry name" value="GDA1_CD39"/>
    <property type="match status" value="1"/>
</dbReference>
<gene>
    <name evidence="10" type="ORF">MELLADRAFT_41476</name>
</gene>
<proteinExistence type="inferred from homology"/>
<keyword evidence="7" id="KW-0067">ATP-binding</keyword>
<dbReference type="HOGENOM" id="CLU_010246_4_0_1"/>
<dbReference type="PANTHER" id="PTHR11782">
    <property type="entry name" value="ADENOSINE/GUANOSINE DIPHOSPHATASE"/>
    <property type="match status" value="1"/>
</dbReference>
<organism evidence="11">
    <name type="scientific">Melampsora larici-populina (strain 98AG31 / pathotype 3-4-7)</name>
    <name type="common">Poplar leaf rust fungus</name>
    <dbReference type="NCBI Taxonomy" id="747676"/>
    <lineage>
        <taxon>Eukaryota</taxon>
        <taxon>Fungi</taxon>
        <taxon>Dikarya</taxon>
        <taxon>Basidiomycota</taxon>
        <taxon>Pucciniomycotina</taxon>
        <taxon>Pucciniomycetes</taxon>
        <taxon>Pucciniales</taxon>
        <taxon>Melampsoraceae</taxon>
        <taxon>Melampsora</taxon>
    </lineage>
</organism>
<sequence length="504" mass="56653">MAFIRRHIIPFTFRKTFLLLTIPMMIIFFIYYPNRSSNQNINQEFQTSDSLLSTSKHPVCIAPPGKSNEQFALMIDAGSTGSRIHVYRFSRCLPTSDQSNSLPRLIDEKFIKTQPGLSSFARSPKQAARSLKVLLDEAIKSVPEKDRACTPLSVRATAGLRLLGEAQSSAIINEVERYLRDEWPFSVAKDAVSIMDGSAEGVYAWVTINYLLKRIGPQTTVQKNLDTSTAAVLDLGGASTQIVFEPLQVDKQAILEPGDHVYDLKFGGRNHALYQHSHLGYGLMEARRSIHNLVAFNQRWRSQHSKHSSDQVLEIFSPCLVKDGRKKVELEPDQLIEIVGTGAGFNACRRLVEIVMDKDETCKLKPCAFGGVYQPRLEDSFKTGPIYALSYFYDRIEPLGLKSPFKLHQLKQLAESVCKGKQSNGKWIVLNEFKPANEEEAIKELEDRPEYCLDLSFMYSLLSFGYEVKDDREIVISKKIDGVELGWALGAAIAMIDGKVECRA</sequence>
<dbReference type="CDD" id="cd24040">
    <property type="entry name" value="ASKHA_NBD_GDA1"/>
    <property type="match status" value="1"/>
</dbReference>
<reference evidence="11" key="1">
    <citation type="journal article" date="2011" name="Proc. Natl. Acad. Sci. U.S.A.">
        <title>Obligate biotrophy features unraveled by the genomic analysis of rust fungi.</title>
        <authorList>
            <person name="Duplessis S."/>
            <person name="Cuomo C.A."/>
            <person name="Lin Y.-C."/>
            <person name="Aerts A."/>
            <person name="Tisserant E."/>
            <person name="Veneault-Fourrey C."/>
            <person name="Joly D.L."/>
            <person name="Hacquard S."/>
            <person name="Amselem J."/>
            <person name="Cantarel B.L."/>
            <person name="Chiu R."/>
            <person name="Coutinho P.M."/>
            <person name="Feau N."/>
            <person name="Field M."/>
            <person name="Frey P."/>
            <person name="Gelhaye E."/>
            <person name="Goldberg J."/>
            <person name="Grabherr M.G."/>
            <person name="Kodira C.D."/>
            <person name="Kohler A."/>
            <person name="Kuees U."/>
            <person name="Lindquist E.A."/>
            <person name="Lucas S.M."/>
            <person name="Mago R."/>
            <person name="Mauceli E."/>
            <person name="Morin E."/>
            <person name="Murat C."/>
            <person name="Pangilinan J.L."/>
            <person name="Park R."/>
            <person name="Pearson M."/>
            <person name="Quesneville H."/>
            <person name="Rouhier N."/>
            <person name="Sakthikumar S."/>
            <person name="Salamov A.A."/>
            <person name="Schmutz J."/>
            <person name="Selles B."/>
            <person name="Shapiro H."/>
            <person name="Tanguay P."/>
            <person name="Tuskan G.A."/>
            <person name="Henrissat B."/>
            <person name="Van de Peer Y."/>
            <person name="Rouze P."/>
            <person name="Ellis J.G."/>
            <person name="Dodds P.N."/>
            <person name="Schein J.E."/>
            <person name="Zhong S."/>
            <person name="Hamelin R.C."/>
            <person name="Grigoriev I.V."/>
            <person name="Szabo L.J."/>
            <person name="Martin F."/>
        </authorList>
    </citation>
    <scope>NUCLEOTIDE SEQUENCE [LARGE SCALE GENOMIC DNA]</scope>
    <source>
        <strain evidence="11">98AG31 / pathotype 3-4-7</strain>
    </source>
</reference>
<keyword evidence="9" id="KW-0812">Transmembrane</keyword>
<dbReference type="Gene3D" id="3.30.420.150">
    <property type="entry name" value="Exopolyphosphatase. Domain 2"/>
    <property type="match status" value="1"/>
</dbReference>
<keyword evidence="3 8" id="KW-0378">Hydrolase</keyword>
<evidence type="ECO:0000256" key="6">
    <source>
        <dbReference type="PIRSR" id="PIRSR600407-1"/>
    </source>
</evidence>
<dbReference type="AlphaFoldDB" id="F4R3T3"/>
<evidence type="ECO:0000256" key="8">
    <source>
        <dbReference type="RuleBase" id="RU003833"/>
    </source>
</evidence>
<evidence type="ECO:0000256" key="7">
    <source>
        <dbReference type="PIRSR" id="PIRSR600407-2"/>
    </source>
</evidence>
<keyword evidence="7" id="KW-0547">Nucleotide-binding</keyword>
<dbReference type="Gene3D" id="3.30.420.40">
    <property type="match status" value="1"/>
</dbReference>
<dbReference type="InterPro" id="IPR000407">
    <property type="entry name" value="GDA1_CD39_NTPase"/>
</dbReference>
<evidence type="ECO:0000256" key="9">
    <source>
        <dbReference type="SAM" id="Phobius"/>
    </source>
</evidence>
<keyword evidence="9" id="KW-0472">Membrane</keyword>
<dbReference type="STRING" id="747676.F4R3T3"/>
<dbReference type="Proteomes" id="UP000001072">
    <property type="component" value="Unassembled WGS sequence"/>
</dbReference>